<dbReference type="Proteomes" id="UP000095751">
    <property type="component" value="Unassembled WGS sequence"/>
</dbReference>
<evidence type="ECO:0000256" key="2">
    <source>
        <dbReference type="ARBA" id="ARBA00007441"/>
    </source>
</evidence>
<dbReference type="Gene3D" id="3.90.1150.10">
    <property type="entry name" value="Aspartate Aminotransferase, domain 1"/>
    <property type="match status" value="1"/>
</dbReference>
<evidence type="ECO:0000256" key="4">
    <source>
        <dbReference type="ARBA" id="ARBA00022679"/>
    </source>
</evidence>
<dbReference type="InterPro" id="IPR015422">
    <property type="entry name" value="PyrdxlP-dep_Trfase_small"/>
</dbReference>
<accession>A0A1E7EQ25</accession>
<organism evidence="9 10">
    <name type="scientific">Fragilariopsis cylindrus CCMP1102</name>
    <dbReference type="NCBI Taxonomy" id="635003"/>
    <lineage>
        <taxon>Eukaryota</taxon>
        <taxon>Sar</taxon>
        <taxon>Stramenopiles</taxon>
        <taxon>Ochrophyta</taxon>
        <taxon>Bacillariophyta</taxon>
        <taxon>Bacillariophyceae</taxon>
        <taxon>Bacillariophycidae</taxon>
        <taxon>Bacillariales</taxon>
        <taxon>Bacillariaceae</taxon>
        <taxon>Fragilariopsis</taxon>
    </lineage>
</organism>
<dbReference type="OrthoDB" id="7042322at2759"/>
<dbReference type="PIRSF" id="PIRSF000517">
    <property type="entry name" value="Tyr_transaminase"/>
    <property type="match status" value="1"/>
</dbReference>
<dbReference type="PANTHER" id="PTHR45744:SF2">
    <property type="entry name" value="TYROSINE AMINOTRANSFERASE"/>
    <property type="match status" value="1"/>
</dbReference>
<reference evidence="9 10" key="1">
    <citation type="submission" date="2016-09" db="EMBL/GenBank/DDBJ databases">
        <title>Extensive genetic diversity and differential bi-allelic expression allows diatom success in the polar Southern Ocean.</title>
        <authorList>
            <consortium name="DOE Joint Genome Institute"/>
            <person name="Mock T."/>
            <person name="Otillar R.P."/>
            <person name="Strauss J."/>
            <person name="Dupont C."/>
            <person name="Frickenhaus S."/>
            <person name="Maumus F."/>
            <person name="Mcmullan M."/>
            <person name="Sanges R."/>
            <person name="Schmutz J."/>
            <person name="Toseland A."/>
            <person name="Valas R."/>
            <person name="Veluchamy A."/>
            <person name="Ward B.J."/>
            <person name="Allen A."/>
            <person name="Barry K."/>
            <person name="Falciatore A."/>
            <person name="Ferrante M."/>
            <person name="Fortunato A.E."/>
            <person name="Gloeckner G."/>
            <person name="Gruber A."/>
            <person name="Hipkin R."/>
            <person name="Janech M."/>
            <person name="Kroth P."/>
            <person name="Leese F."/>
            <person name="Lindquist E."/>
            <person name="Lyon B.R."/>
            <person name="Martin J."/>
            <person name="Mayer C."/>
            <person name="Parker M."/>
            <person name="Quesneville H."/>
            <person name="Raymond J."/>
            <person name="Uhlig C."/>
            <person name="Valentin K.U."/>
            <person name="Worden A.Z."/>
            <person name="Armbrust E.V."/>
            <person name="Bowler C."/>
            <person name="Green B."/>
            <person name="Moulton V."/>
            <person name="Van Oosterhout C."/>
            <person name="Grigoriev I."/>
        </authorList>
    </citation>
    <scope>NUCLEOTIDE SEQUENCE [LARGE SCALE GENOMIC DNA]</scope>
    <source>
        <strain evidence="9 10">CCMP1102</strain>
    </source>
</reference>
<dbReference type="InterPro" id="IPR004839">
    <property type="entry name" value="Aminotransferase_I/II_large"/>
</dbReference>
<evidence type="ECO:0000259" key="8">
    <source>
        <dbReference type="Pfam" id="PF00155"/>
    </source>
</evidence>
<evidence type="ECO:0000313" key="9">
    <source>
        <dbReference type="EMBL" id="OEU07965.1"/>
    </source>
</evidence>
<dbReference type="EMBL" id="KV784383">
    <property type="protein sequence ID" value="OEU07965.1"/>
    <property type="molecule type" value="Genomic_DNA"/>
</dbReference>
<evidence type="ECO:0000256" key="5">
    <source>
        <dbReference type="ARBA" id="ARBA00022898"/>
    </source>
</evidence>
<comment type="similarity">
    <text evidence="2 6">Belongs to the class-I pyridoxal-phosphate-dependent aminotransferase family.</text>
</comment>
<feature type="domain" description="Aminotransferase class I/classII large" evidence="8">
    <location>
        <begin position="106"/>
        <end position="476"/>
    </location>
</feature>
<keyword evidence="4 9" id="KW-0808">Transferase</keyword>
<dbReference type="InterPro" id="IPR015424">
    <property type="entry name" value="PyrdxlP-dep_Trfase"/>
</dbReference>
<feature type="modified residue" description="N6-(pyridoxal phosphate)lysine" evidence="7">
    <location>
        <position position="320"/>
    </location>
</feature>
<keyword evidence="10" id="KW-1185">Reference proteome</keyword>
<dbReference type="Gene3D" id="3.40.640.10">
    <property type="entry name" value="Type I PLP-dependent aspartate aminotransferase-like (Major domain)"/>
    <property type="match status" value="1"/>
</dbReference>
<keyword evidence="3 9" id="KW-0032">Aminotransferase</keyword>
<dbReference type="GO" id="GO:0006572">
    <property type="term" value="P:L-tyrosine catabolic process"/>
    <property type="evidence" value="ECO:0007669"/>
    <property type="project" value="TreeGrafter"/>
</dbReference>
<sequence>MSRTIIYYKTYPLSSSDGALSSPTSVAASVPMHDNNRNNIATMDAISLGRPAKIRKVIQEAPSWICSTSSMAIRTKGKNNSIQNIIQPIVDEIKSGFQRIDEKEPVSLATADSAFPHLPPCTEATEAIVQALIQTPHTACYTHASGSPEARRAIALHHSFPGHSLNPQHVIVTNGCSGALELTLSSILDEGTLLLVPQPGLPLYEEIAESHGANVVRYRLDPNRSWECDMDNLEKIMAGVSNKSPIGAMVINNPSTHGSVFSEDHLEQLLDFALKHHIPIVADEVYGNLTFGSNRFHPIAKVAVKHGRRVPVITTSGLSKQFMLPGWRIGWCTFQDNIYGSLREVERGAHRIAKFQHGVSHLQQSAIPIMLSQSTAGLVNWKENLRATLERQATILCSNLDNCHCLSLAPPQGSMYTIVDLDLAPLDIDSDIEFAQKLVQEENVFVLPGSSFGVTDTFRVAFSASETTLEMASQRIANFCSRHAKIELREEKGRES</sequence>
<keyword evidence="5 6" id="KW-0663">Pyridoxal phosphate</keyword>
<dbReference type="AlphaFoldDB" id="A0A1E7EQ25"/>
<dbReference type="InParanoid" id="A0A1E7EQ25"/>
<name>A0A1E7EQ25_9STRA</name>
<comment type="cofactor">
    <cofactor evidence="1 6 7">
        <name>pyridoxal 5'-phosphate</name>
        <dbReference type="ChEBI" id="CHEBI:597326"/>
    </cofactor>
</comment>
<dbReference type="Pfam" id="PF00155">
    <property type="entry name" value="Aminotran_1_2"/>
    <property type="match status" value="1"/>
</dbReference>
<evidence type="ECO:0000256" key="7">
    <source>
        <dbReference type="PIRSR" id="PIRSR000517-1"/>
    </source>
</evidence>
<dbReference type="SUPFAM" id="SSF53383">
    <property type="entry name" value="PLP-dependent transferases"/>
    <property type="match status" value="1"/>
</dbReference>
<dbReference type="KEGG" id="fcy:FRACYDRAFT_250461"/>
<evidence type="ECO:0000256" key="1">
    <source>
        <dbReference type="ARBA" id="ARBA00001933"/>
    </source>
</evidence>
<dbReference type="InterPro" id="IPR005958">
    <property type="entry name" value="TyrNic_aminoTrfase"/>
</dbReference>
<proteinExistence type="inferred from homology"/>
<dbReference type="CDD" id="cd00609">
    <property type="entry name" value="AAT_like"/>
    <property type="match status" value="1"/>
</dbReference>
<dbReference type="NCBIfam" id="TIGR01265">
    <property type="entry name" value="tyr_nico_aTase"/>
    <property type="match status" value="1"/>
</dbReference>
<gene>
    <name evidence="9" type="primary">TAT1</name>
    <name evidence="9" type="ORF">FRACYDRAFT_250461</name>
</gene>
<dbReference type="GO" id="GO:0004838">
    <property type="term" value="F:L-tyrosine-2-oxoglutarate transaminase activity"/>
    <property type="evidence" value="ECO:0007669"/>
    <property type="project" value="TreeGrafter"/>
</dbReference>
<evidence type="ECO:0000256" key="3">
    <source>
        <dbReference type="ARBA" id="ARBA00022576"/>
    </source>
</evidence>
<dbReference type="PANTHER" id="PTHR45744">
    <property type="entry name" value="TYROSINE AMINOTRANSFERASE"/>
    <property type="match status" value="1"/>
</dbReference>
<dbReference type="InterPro" id="IPR015421">
    <property type="entry name" value="PyrdxlP-dep_Trfase_major"/>
</dbReference>
<dbReference type="GO" id="GO:0030170">
    <property type="term" value="F:pyridoxal phosphate binding"/>
    <property type="evidence" value="ECO:0007669"/>
    <property type="project" value="InterPro"/>
</dbReference>
<evidence type="ECO:0000256" key="6">
    <source>
        <dbReference type="PIRNR" id="PIRNR000517"/>
    </source>
</evidence>
<evidence type="ECO:0000313" key="10">
    <source>
        <dbReference type="Proteomes" id="UP000095751"/>
    </source>
</evidence>
<protein>
    <submittedName>
        <fullName evidence="9">Tyrosine aminotransferase</fullName>
    </submittedName>
</protein>